<dbReference type="STRING" id="1235591.CAK95_27510"/>
<protein>
    <recommendedName>
        <fullName evidence="2">VOC domain-containing protein</fullName>
    </recommendedName>
</protein>
<sequence length="160" mass="17684">MYLQFSGSGRNTFQLVSGINNRRSRNAEEAIMGKIRHIAIQVPDLEKAAAFYEGVFELKRVSQVESPIGNAVSLSDGIMNLTLLHFPEGTKGAKGGPDWAGLHHIGFVVDDESKTADKIKEFGGEFFMQLPSFPGVDAEKKFKDNNGIVFDVAEHDWRQA</sequence>
<keyword evidence="4" id="KW-1185">Reference proteome</keyword>
<dbReference type="PANTHER" id="PTHR43048:SF4">
    <property type="entry name" value="RING-CLEAVING DIOXYGENASE-RELATED"/>
    <property type="match status" value="1"/>
</dbReference>
<dbReference type="Proteomes" id="UP000194137">
    <property type="component" value="Chromosome"/>
</dbReference>
<dbReference type="PROSITE" id="PS51819">
    <property type="entry name" value="VOC"/>
    <property type="match status" value="1"/>
</dbReference>
<dbReference type="GO" id="GO:0046491">
    <property type="term" value="P:L-methylmalonyl-CoA metabolic process"/>
    <property type="evidence" value="ECO:0007669"/>
    <property type="project" value="TreeGrafter"/>
</dbReference>
<feature type="domain" description="VOC" evidence="2">
    <location>
        <begin position="34"/>
        <end position="155"/>
    </location>
</feature>
<evidence type="ECO:0000313" key="3">
    <source>
        <dbReference type="EMBL" id="ARQ02438.1"/>
    </source>
</evidence>
<dbReference type="GO" id="GO:0046872">
    <property type="term" value="F:metal ion binding"/>
    <property type="evidence" value="ECO:0007669"/>
    <property type="project" value="UniProtKB-KW"/>
</dbReference>
<dbReference type="EMBL" id="CP021112">
    <property type="protein sequence ID" value="ARQ02438.1"/>
    <property type="molecule type" value="Genomic_DNA"/>
</dbReference>
<dbReference type="KEGG" id="psin:CAK95_27510"/>
<dbReference type="PANTHER" id="PTHR43048">
    <property type="entry name" value="METHYLMALONYL-COA EPIMERASE"/>
    <property type="match status" value="1"/>
</dbReference>
<dbReference type="GO" id="GO:0004493">
    <property type="term" value="F:methylmalonyl-CoA epimerase activity"/>
    <property type="evidence" value="ECO:0007669"/>
    <property type="project" value="TreeGrafter"/>
</dbReference>
<proteinExistence type="predicted"/>
<dbReference type="InterPro" id="IPR004360">
    <property type="entry name" value="Glyas_Fos-R_dOase_dom"/>
</dbReference>
<dbReference type="InterPro" id="IPR037523">
    <property type="entry name" value="VOC_core"/>
</dbReference>
<dbReference type="CDD" id="cd06587">
    <property type="entry name" value="VOC"/>
    <property type="match status" value="1"/>
</dbReference>
<dbReference type="InterPro" id="IPR029068">
    <property type="entry name" value="Glyas_Bleomycin-R_OHBP_Dase"/>
</dbReference>
<dbReference type="Gene3D" id="3.10.180.10">
    <property type="entry name" value="2,3-Dihydroxybiphenyl 1,2-Dioxygenase, domain 1"/>
    <property type="match status" value="1"/>
</dbReference>
<name>A0A1W6ZYT6_9HYPH</name>
<gene>
    <name evidence="3" type="ORF">CAK95_27510</name>
</gene>
<accession>A0A1W6ZYT6</accession>
<dbReference type="AlphaFoldDB" id="A0A1W6ZYT6"/>
<keyword evidence="1" id="KW-0479">Metal-binding</keyword>
<evidence type="ECO:0000313" key="4">
    <source>
        <dbReference type="Proteomes" id="UP000194137"/>
    </source>
</evidence>
<dbReference type="InterPro" id="IPR051785">
    <property type="entry name" value="MMCE/EMCE_epimerase"/>
</dbReference>
<dbReference type="Pfam" id="PF00903">
    <property type="entry name" value="Glyoxalase"/>
    <property type="match status" value="1"/>
</dbReference>
<dbReference type="SUPFAM" id="SSF54593">
    <property type="entry name" value="Glyoxalase/Bleomycin resistance protein/Dihydroxybiphenyl dioxygenase"/>
    <property type="match status" value="1"/>
</dbReference>
<evidence type="ECO:0000259" key="2">
    <source>
        <dbReference type="PROSITE" id="PS51819"/>
    </source>
</evidence>
<evidence type="ECO:0000256" key="1">
    <source>
        <dbReference type="ARBA" id="ARBA00022723"/>
    </source>
</evidence>
<organism evidence="3 4">
    <name type="scientific">Pseudorhodoplanes sinuspersici</name>
    <dbReference type="NCBI Taxonomy" id="1235591"/>
    <lineage>
        <taxon>Bacteria</taxon>
        <taxon>Pseudomonadati</taxon>
        <taxon>Pseudomonadota</taxon>
        <taxon>Alphaproteobacteria</taxon>
        <taxon>Hyphomicrobiales</taxon>
        <taxon>Pseudorhodoplanes</taxon>
    </lineage>
</organism>
<reference evidence="3 4" key="1">
    <citation type="submission" date="2017-05" db="EMBL/GenBank/DDBJ databases">
        <title>Full genome sequence of Pseudorhodoplanes sinuspersici.</title>
        <authorList>
            <person name="Dastgheib S.M.M."/>
            <person name="Shavandi M."/>
            <person name="Tirandaz H."/>
        </authorList>
    </citation>
    <scope>NUCLEOTIDE SEQUENCE [LARGE SCALE GENOMIC DNA]</scope>
    <source>
        <strain evidence="3 4">RIPI110</strain>
    </source>
</reference>